<keyword evidence="2" id="KW-0805">Transcription regulation</keyword>
<keyword evidence="4" id="KW-0238">DNA-binding</keyword>
<protein>
    <submittedName>
        <fullName evidence="7">RNA polymerase sigma factor</fullName>
    </submittedName>
</protein>
<dbReference type="EMBL" id="BJWG01000016">
    <property type="protein sequence ID" value="GEL96248.1"/>
    <property type="molecule type" value="Genomic_DNA"/>
</dbReference>
<dbReference type="PANTHER" id="PTHR43133:SF8">
    <property type="entry name" value="RNA POLYMERASE SIGMA FACTOR HI_1459-RELATED"/>
    <property type="match status" value="1"/>
</dbReference>
<dbReference type="GO" id="GO:0006352">
    <property type="term" value="P:DNA-templated transcription initiation"/>
    <property type="evidence" value="ECO:0007669"/>
    <property type="project" value="InterPro"/>
</dbReference>
<dbReference type="InterPro" id="IPR036388">
    <property type="entry name" value="WH-like_DNA-bd_sf"/>
</dbReference>
<dbReference type="Gene3D" id="1.10.1740.10">
    <property type="match status" value="1"/>
</dbReference>
<evidence type="ECO:0000256" key="3">
    <source>
        <dbReference type="ARBA" id="ARBA00023082"/>
    </source>
</evidence>
<reference evidence="7 8" key="1">
    <citation type="submission" date="2019-07" db="EMBL/GenBank/DDBJ databases">
        <title>Whole genome shotgun sequence of Cellulomonas composti NBRC 100758.</title>
        <authorList>
            <person name="Hosoyama A."/>
            <person name="Uohara A."/>
            <person name="Ohji S."/>
            <person name="Ichikawa N."/>
        </authorList>
    </citation>
    <scope>NUCLEOTIDE SEQUENCE [LARGE SCALE GENOMIC DNA]</scope>
    <source>
        <strain evidence="7 8">NBRC 100758</strain>
    </source>
</reference>
<dbReference type="InterPro" id="IPR014284">
    <property type="entry name" value="RNA_pol_sigma-70_dom"/>
</dbReference>
<dbReference type="InterPro" id="IPR013324">
    <property type="entry name" value="RNA_pol_sigma_r3/r4-like"/>
</dbReference>
<sequence length="209" mass="23023">MSDDLVEPAEAALRDQGEGLADQAARAVVAYRAGDREPMAALVQVMTPLLWHTVRAQGADSELAQDIVQNVWLTLVRDIETIRDPHATLQWALVTAKRAAWRAVRRSREEAARSDSDENATQWLTTSADELPDAVAVRDERDQALWRHVAALPDRCRRLLGLVALVDRPDYSIVSQALGMPVGSIGPTRGRCLAKLRLALTSDPTWSLS</sequence>
<dbReference type="SUPFAM" id="SSF88659">
    <property type="entry name" value="Sigma3 and sigma4 domains of RNA polymerase sigma factors"/>
    <property type="match status" value="1"/>
</dbReference>
<dbReference type="Pfam" id="PF04542">
    <property type="entry name" value="Sigma70_r2"/>
    <property type="match status" value="1"/>
</dbReference>
<dbReference type="InterPro" id="IPR039425">
    <property type="entry name" value="RNA_pol_sigma-70-like"/>
</dbReference>
<dbReference type="NCBIfam" id="TIGR02937">
    <property type="entry name" value="sigma70-ECF"/>
    <property type="match status" value="1"/>
</dbReference>
<dbReference type="GO" id="GO:0003677">
    <property type="term" value="F:DNA binding"/>
    <property type="evidence" value="ECO:0007669"/>
    <property type="project" value="UniProtKB-KW"/>
</dbReference>
<evidence type="ECO:0000313" key="8">
    <source>
        <dbReference type="Proteomes" id="UP000321720"/>
    </source>
</evidence>
<evidence type="ECO:0000256" key="5">
    <source>
        <dbReference type="ARBA" id="ARBA00023163"/>
    </source>
</evidence>
<dbReference type="RefSeq" id="WP_246117579.1">
    <property type="nucleotide sequence ID" value="NZ_BJWG01000016.1"/>
</dbReference>
<organism evidence="7 8">
    <name type="scientific">Cellulomonas composti</name>
    <dbReference type="NCBI Taxonomy" id="266130"/>
    <lineage>
        <taxon>Bacteria</taxon>
        <taxon>Bacillati</taxon>
        <taxon>Actinomycetota</taxon>
        <taxon>Actinomycetes</taxon>
        <taxon>Micrococcales</taxon>
        <taxon>Cellulomonadaceae</taxon>
        <taxon>Cellulomonas</taxon>
    </lineage>
</organism>
<keyword evidence="5" id="KW-0804">Transcription</keyword>
<dbReference type="SUPFAM" id="SSF88946">
    <property type="entry name" value="Sigma2 domain of RNA polymerase sigma factors"/>
    <property type="match status" value="1"/>
</dbReference>
<dbReference type="PANTHER" id="PTHR43133">
    <property type="entry name" value="RNA POLYMERASE ECF-TYPE SIGMA FACTO"/>
    <property type="match status" value="1"/>
</dbReference>
<evidence type="ECO:0000259" key="6">
    <source>
        <dbReference type="Pfam" id="PF04542"/>
    </source>
</evidence>
<proteinExistence type="inferred from homology"/>
<evidence type="ECO:0000256" key="1">
    <source>
        <dbReference type="ARBA" id="ARBA00010641"/>
    </source>
</evidence>
<keyword evidence="3" id="KW-0731">Sigma factor</keyword>
<evidence type="ECO:0000313" key="7">
    <source>
        <dbReference type="EMBL" id="GEL96248.1"/>
    </source>
</evidence>
<feature type="domain" description="RNA polymerase sigma-70 region 2" evidence="6">
    <location>
        <begin position="43"/>
        <end position="108"/>
    </location>
</feature>
<gene>
    <name evidence="7" type="primary">rpoE</name>
    <name evidence="7" type="ORF">CCO02nite_29060</name>
</gene>
<evidence type="ECO:0000256" key="4">
    <source>
        <dbReference type="ARBA" id="ARBA00023125"/>
    </source>
</evidence>
<dbReference type="GO" id="GO:0016987">
    <property type="term" value="F:sigma factor activity"/>
    <property type="evidence" value="ECO:0007669"/>
    <property type="project" value="UniProtKB-KW"/>
</dbReference>
<dbReference type="Gene3D" id="1.10.10.10">
    <property type="entry name" value="Winged helix-like DNA-binding domain superfamily/Winged helix DNA-binding domain"/>
    <property type="match status" value="1"/>
</dbReference>
<comment type="caution">
    <text evidence="7">The sequence shown here is derived from an EMBL/GenBank/DDBJ whole genome shotgun (WGS) entry which is preliminary data.</text>
</comment>
<dbReference type="InterPro" id="IPR007627">
    <property type="entry name" value="RNA_pol_sigma70_r2"/>
</dbReference>
<evidence type="ECO:0000256" key="2">
    <source>
        <dbReference type="ARBA" id="ARBA00023015"/>
    </source>
</evidence>
<name>A0A511JE23_9CELL</name>
<comment type="similarity">
    <text evidence="1">Belongs to the sigma-70 factor family. ECF subfamily.</text>
</comment>
<dbReference type="AlphaFoldDB" id="A0A511JE23"/>
<accession>A0A511JE23</accession>
<keyword evidence="8" id="KW-1185">Reference proteome</keyword>
<dbReference type="InterPro" id="IPR013325">
    <property type="entry name" value="RNA_pol_sigma_r2"/>
</dbReference>
<dbReference type="Proteomes" id="UP000321720">
    <property type="component" value="Unassembled WGS sequence"/>
</dbReference>